<evidence type="ECO:0000313" key="5">
    <source>
        <dbReference type="Proteomes" id="UP000666915"/>
    </source>
</evidence>
<organism evidence="4 5">
    <name type="scientific">Actinomadura nitritigenes</name>
    <dbReference type="NCBI Taxonomy" id="134602"/>
    <lineage>
        <taxon>Bacteria</taxon>
        <taxon>Bacillati</taxon>
        <taxon>Actinomycetota</taxon>
        <taxon>Actinomycetes</taxon>
        <taxon>Streptosporangiales</taxon>
        <taxon>Thermomonosporaceae</taxon>
        <taxon>Actinomadura</taxon>
    </lineage>
</organism>
<dbReference type="InterPro" id="IPR051257">
    <property type="entry name" value="Diverse_CBS-Domain"/>
</dbReference>
<dbReference type="Pfam" id="PF00571">
    <property type="entry name" value="CBS"/>
    <property type="match status" value="2"/>
</dbReference>
<dbReference type="EMBL" id="JAGEOK010000060">
    <property type="protein sequence ID" value="MBO2445081.1"/>
    <property type="molecule type" value="Genomic_DNA"/>
</dbReference>
<dbReference type="InterPro" id="IPR000644">
    <property type="entry name" value="CBS_dom"/>
</dbReference>
<evidence type="ECO:0000256" key="1">
    <source>
        <dbReference type="ARBA" id="ARBA00023122"/>
    </source>
</evidence>
<reference evidence="4 5" key="1">
    <citation type="submission" date="2021-03" db="EMBL/GenBank/DDBJ databases">
        <authorList>
            <person name="Kanchanasin P."/>
            <person name="Saeng-In P."/>
            <person name="Phongsopitanun W."/>
            <person name="Yuki M."/>
            <person name="Kudo T."/>
            <person name="Ohkuma M."/>
            <person name="Tanasupawat S."/>
        </authorList>
    </citation>
    <scope>NUCLEOTIDE SEQUENCE [LARGE SCALE GENOMIC DNA]</scope>
    <source>
        <strain evidence="4 5">L46</strain>
    </source>
</reference>
<feature type="domain" description="CBS" evidence="3">
    <location>
        <begin position="82"/>
        <end position="140"/>
    </location>
</feature>
<dbReference type="RefSeq" id="WP_208274104.1">
    <property type="nucleotide sequence ID" value="NZ_BAAAGM010000093.1"/>
</dbReference>
<comment type="caution">
    <text evidence="4">The sequence shown here is derived from an EMBL/GenBank/DDBJ whole genome shotgun (WGS) entry which is preliminary data.</text>
</comment>
<dbReference type="CDD" id="cd02205">
    <property type="entry name" value="CBS_pair_SF"/>
    <property type="match status" value="1"/>
</dbReference>
<keyword evidence="1 2" id="KW-0129">CBS domain</keyword>
<evidence type="ECO:0000256" key="2">
    <source>
        <dbReference type="PROSITE-ProRule" id="PRU00703"/>
    </source>
</evidence>
<dbReference type="PROSITE" id="PS51371">
    <property type="entry name" value="CBS"/>
    <property type="match status" value="2"/>
</dbReference>
<dbReference type="SMART" id="SM00116">
    <property type="entry name" value="CBS"/>
    <property type="match status" value="2"/>
</dbReference>
<keyword evidence="5" id="KW-1185">Reference proteome</keyword>
<evidence type="ECO:0000313" key="4">
    <source>
        <dbReference type="EMBL" id="MBO2445081.1"/>
    </source>
</evidence>
<proteinExistence type="predicted"/>
<dbReference type="Proteomes" id="UP000666915">
    <property type="component" value="Unassembled WGS sequence"/>
</dbReference>
<protein>
    <submittedName>
        <fullName evidence="4">CBS domain-containing protein</fullName>
    </submittedName>
</protein>
<dbReference type="Gene3D" id="3.10.580.10">
    <property type="entry name" value="CBS-domain"/>
    <property type="match status" value="2"/>
</dbReference>
<dbReference type="PANTHER" id="PTHR43080:SF2">
    <property type="entry name" value="CBS DOMAIN-CONTAINING PROTEIN"/>
    <property type="match status" value="1"/>
</dbReference>
<accession>A0ABS3RG08</accession>
<dbReference type="InterPro" id="IPR046342">
    <property type="entry name" value="CBS_dom_sf"/>
</dbReference>
<gene>
    <name evidence="4" type="ORF">J4557_47015</name>
</gene>
<dbReference type="PANTHER" id="PTHR43080">
    <property type="entry name" value="CBS DOMAIN-CONTAINING PROTEIN CBSX3, MITOCHONDRIAL"/>
    <property type="match status" value="1"/>
</dbReference>
<feature type="domain" description="CBS" evidence="3">
    <location>
        <begin position="16"/>
        <end position="72"/>
    </location>
</feature>
<dbReference type="SUPFAM" id="SSF54631">
    <property type="entry name" value="CBS-domain pair"/>
    <property type="match status" value="1"/>
</dbReference>
<sequence>MAAHRPLERRAVAEVMTLDLLTISESESVLMAWELMCQAGVHHLPVADDEGGFIGVVDAQTLTASWNASGPEQARRPVTALLPPGPQGAVPPTATVAEAARAMVKAGRDYVPVTDDRNVLVGLLTARDLVSGLAGVHRDVAPRSGGMPSLYRIEPVFPAGLPGHPDAGRMGPD</sequence>
<name>A0ABS3RG08_9ACTN</name>
<evidence type="ECO:0000259" key="3">
    <source>
        <dbReference type="PROSITE" id="PS51371"/>
    </source>
</evidence>